<dbReference type="InterPro" id="IPR008302">
    <property type="entry name" value="NamZ"/>
</dbReference>
<evidence type="ECO:0000259" key="1">
    <source>
        <dbReference type="Pfam" id="PF07075"/>
    </source>
</evidence>
<sequence length="375" mass="39993">MIRPGISVLLDERQALISGARIGVFTNQTGVLPDLTPTGAALERIAHVAAFFAPEHGLLGAAAHGEHITDAADRSGVPIYSLYGPDTASLPARLAGLDALVCDIQDVGCRFYTYVWTLTQLMEAASGAHVPVIVTDRPNPIGALVEGPGVEPAYRSLVGLHNVPIRHGLTIGELALLVNREALMGCDLTVVPCDGWQHAMAWPETGLPWVAPSPNMPAPETAALYPGTCLLEGTNVSVGRGTARPYEWIGAPWIDAVALASALNAQGLPGLRWRPLQYLPCAAPYAGEVCQGVQPYLVDTSVARPVAAGVALTATIRHMYPNRFAWNVAHFDRLAGSERLREQIDAGATLAEITASWPANEQRFRALVREVLLYG</sequence>
<reference evidence="3" key="1">
    <citation type="submission" date="2020-02" db="EMBL/GenBank/DDBJ databases">
        <authorList>
            <person name="Meier V. D."/>
        </authorList>
    </citation>
    <scope>NUCLEOTIDE SEQUENCE</scope>
    <source>
        <strain evidence="3">AVDCRST_MAG26</strain>
    </source>
</reference>
<evidence type="ECO:0000259" key="2">
    <source>
        <dbReference type="Pfam" id="PF20732"/>
    </source>
</evidence>
<dbReference type="PANTHER" id="PTHR42915">
    <property type="entry name" value="HYPOTHETICAL 460 KDA PROTEIN IN FEUA-SIGW INTERGENIC REGION [PRECURSOR]"/>
    <property type="match status" value="1"/>
</dbReference>
<dbReference type="GO" id="GO:0033922">
    <property type="term" value="F:peptidoglycan beta-N-acetylmuramidase activity"/>
    <property type="evidence" value="ECO:0007669"/>
    <property type="project" value="InterPro"/>
</dbReference>
<dbReference type="Pfam" id="PF20732">
    <property type="entry name" value="NamZ_C"/>
    <property type="match status" value="1"/>
</dbReference>
<dbReference type="PIRSF" id="PIRSF016719">
    <property type="entry name" value="UCP016719"/>
    <property type="match status" value="1"/>
</dbReference>
<dbReference type="InterPro" id="IPR048502">
    <property type="entry name" value="NamZ_N"/>
</dbReference>
<dbReference type="Gene3D" id="3.90.1150.140">
    <property type="match status" value="1"/>
</dbReference>
<dbReference type="Gene3D" id="3.40.50.12170">
    <property type="entry name" value="Uncharacterised protein PF07075, DUF1343"/>
    <property type="match status" value="1"/>
</dbReference>
<name>A0A6J4IRF3_9CHLR</name>
<accession>A0A6J4IRF3</accession>
<dbReference type="Pfam" id="PF07075">
    <property type="entry name" value="NamZ_N"/>
    <property type="match status" value="1"/>
</dbReference>
<feature type="domain" description="Peptidoglycan beta-N-acetylmuramidase NamZ C-terminal" evidence="2">
    <location>
        <begin position="224"/>
        <end position="374"/>
    </location>
</feature>
<protein>
    <submittedName>
        <fullName evidence="3">Protein YzbB</fullName>
    </submittedName>
</protein>
<dbReference type="PANTHER" id="PTHR42915:SF1">
    <property type="entry name" value="PEPTIDOGLYCAN BETA-N-ACETYLMURAMIDASE NAMZ"/>
    <property type="match status" value="1"/>
</dbReference>
<feature type="domain" description="Peptidoglycan beta-N-acetylmuramidase NamZ N-terminal" evidence="1">
    <location>
        <begin position="22"/>
        <end position="219"/>
    </location>
</feature>
<dbReference type="AlphaFoldDB" id="A0A6J4IRF3"/>
<dbReference type="InterPro" id="IPR048503">
    <property type="entry name" value="NamZ_C"/>
</dbReference>
<gene>
    <name evidence="3" type="ORF">AVDCRST_MAG26-2152</name>
</gene>
<organism evidence="3">
    <name type="scientific">uncultured Chloroflexia bacterium</name>
    <dbReference type="NCBI Taxonomy" id="1672391"/>
    <lineage>
        <taxon>Bacteria</taxon>
        <taxon>Bacillati</taxon>
        <taxon>Chloroflexota</taxon>
        <taxon>Chloroflexia</taxon>
        <taxon>environmental samples</taxon>
    </lineage>
</organism>
<dbReference type="EMBL" id="CADCTK010000491">
    <property type="protein sequence ID" value="CAA9256984.1"/>
    <property type="molecule type" value="Genomic_DNA"/>
</dbReference>
<proteinExistence type="predicted"/>
<evidence type="ECO:0000313" key="3">
    <source>
        <dbReference type="EMBL" id="CAA9256984.1"/>
    </source>
</evidence>